<dbReference type="EMBL" id="QDEB01090053">
    <property type="protein sequence ID" value="RZC33304.1"/>
    <property type="molecule type" value="Genomic_DNA"/>
</dbReference>
<gene>
    <name evidence="2" type="ORF">BDFB_014835</name>
</gene>
<dbReference type="SUPFAM" id="SSF54001">
    <property type="entry name" value="Cysteine proteinases"/>
    <property type="match status" value="1"/>
</dbReference>
<dbReference type="InterPro" id="IPR013201">
    <property type="entry name" value="Prot_inhib_I29"/>
</dbReference>
<dbReference type="Proteomes" id="UP000292052">
    <property type="component" value="Unassembled WGS sequence"/>
</dbReference>
<accession>A0A482VKV2</accession>
<dbReference type="InterPro" id="IPR038765">
    <property type="entry name" value="Papain-like_cys_pep_sf"/>
</dbReference>
<dbReference type="Pfam" id="PF08246">
    <property type="entry name" value="Inhibitor_I29"/>
    <property type="match status" value="1"/>
</dbReference>
<feature type="domain" description="Cathepsin propeptide inhibitor" evidence="1">
    <location>
        <begin position="16"/>
        <end position="76"/>
    </location>
</feature>
<dbReference type="Gene3D" id="1.10.287.2250">
    <property type="match status" value="1"/>
</dbReference>
<evidence type="ECO:0000313" key="3">
    <source>
        <dbReference type="Proteomes" id="UP000292052"/>
    </source>
</evidence>
<dbReference type="OrthoDB" id="5855924at2759"/>
<protein>
    <submittedName>
        <fullName evidence="2">Inhibitor I29 domain containing protein</fullName>
    </submittedName>
</protein>
<dbReference type="AlphaFoldDB" id="A0A482VKV2"/>
<comment type="caution">
    <text evidence="2">The sequence shown here is derived from an EMBL/GenBank/DDBJ whole genome shotgun (WGS) entry which is preliminary data.</text>
</comment>
<reference evidence="2 3" key="1">
    <citation type="submission" date="2017-03" db="EMBL/GenBank/DDBJ databases">
        <title>Genome of the blue death feigning beetle - Asbolus verrucosus.</title>
        <authorList>
            <person name="Rider S.D."/>
        </authorList>
    </citation>
    <scope>NUCLEOTIDE SEQUENCE [LARGE SCALE GENOMIC DNA]</scope>
    <source>
        <strain evidence="2">Butters</strain>
        <tissue evidence="2">Head and leg muscle</tissue>
    </source>
</reference>
<organism evidence="2 3">
    <name type="scientific">Asbolus verrucosus</name>
    <name type="common">Desert ironclad beetle</name>
    <dbReference type="NCBI Taxonomy" id="1661398"/>
    <lineage>
        <taxon>Eukaryota</taxon>
        <taxon>Metazoa</taxon>
        <taxon>Ecdysozoa</taxon>
        <taxon>Arthropoda</taxon>
        <taxon>Hexapoda</taxon>
        <taxon>Insecta</taxon>
        <taxon>Pterygota</taxon>
        <taxon>Neoptera</taxon>
        <taxon>Endopterygota</taxon>
        <taxon>Coleoptera</taxon>
        <taxon>Polyphaga</taxon>
        <taxon>Cucujiformia</taxon>
        <taxon>Tenebrionidae</taxon>
        <taxon>Pimeliinae</taxon>
        <taxon>Asbolus</taxon>
    </lineage>
</organism>
<dbReference type="SMART" id="SM00848">
    <property type="entry name" value="Inhibitor_I29"/>
    <property type="match status" value="1"/>
</dbReference>
<keyword evidence="3" id="KW-1185">Reference proteome</keyword>
<proteinExistence type="predicted"/>
<evidence type="ECO:0000313" key="2">
    <source>
        <dbReference type="EMBL" id="RZC33304.1"/>
    </source>
</evidence>
<evidence type="ECO:0000259" key="1">
    <source>
        <dbReference type="SMART" id="SM00848"/>
    </source>
</evidence>
<name>A0A482VKV2_ASBVE</name>
<sequence length="86" mass="10301">MEEPLELTPEALEQKWGEWKEMFKKKYADEEEESHRKKCFFENVKMIKEHNEKYKKGLTTFTMGINKFADLGKGEDPCGHGRRHHE</sequence>